<feature type="compositionally biased region" description="Basic and acidic residues" evidence="4">
    <location>
        <begin position="38"/>
        <end position="51"/>
    </location>
</feature>
<dbReference type="GO" id="GO:0005730">
    <property type="term" value="C:nucleolus"/>
    <property type="evidence" value="ECO:0007669"/>
    <property type="project" value="UniProtKB-SubCell"/>
</dbReference>
<accession>A0ABD3NYI4</accession>
<comment type="subcellular location">
    <subcellularLocation>
        <location evidence="1">Nucleus</location>
        <location evidence="1">Nucleolus</location>
    </subcellularLocation>
</comment>
<dbReference type="PANTHER" id="PTHR31109">
    <property type="entry name" value="PROTEIN FAM207A"/>
    <property type="match status" value="1"/>
</dbReference>
<organism evidence="5 6">
    <name type="scientific">Stephanodiscus triporus</name>
    <dbReference type="NCBI Taxonomy" id="2934178"/>
    <lineage>
        <taxon>Eukaryota</taxon>
        <taxon>Sar</taxon>
        <taxon>Stramenopiles</taxon>
        <taxon>Ochrophyta</taxon>
        <taxon>Bacillariophyta</taxon>
        <taxon>Coscinodiscophyceae</taxon>
        <taxon>Thalassiosirophycidae</taxon>
        <taxon>Stephanodiscales</taxon>
        <taxon>Stephanodiscaceae</taxon>
        <taxon>Stephanodiscus</taxon>
    </lineage>
</organism>
<keyword evidence="6" id="KW-1185">Reference proteome</keyword>
<keyword evidence="3" id="KW-0539">Nucleus</keyword>
<dbReference type="Pfam" id="PF15341">
    <property type="entry name" value="SLX9"/>
    <property type="match status" value="1"/>
</dbReference>
<gene>
    <name evidence="5" type="ORF">ACHAW5_004565</name>
</gene>
<feature type="region of interest" description="Disordered" evidence="4">
    <location>
        <begin position="1"/>
        <end position="88"/>
    </location>
</feature>
<reference evidence="5 6" key="1">
    <citation type="submission" date="2024-10" db="EMBL/GenBank/DDBJ databases">
        <title>Updated reference genomes for cyclostephanoid diatoms.</title>
        <authorList>
            <person name="Roberts W.R."/>
            <person name="Alverson A.J."/>
        </authorList>
    </citation>
    <scope>NUCLEOTIDE SEQUENCE [LARGE SCALE GENOMIC DNA]</scope>
    <source>
        <strain evidence="5 6">AJA276-08</strain>
    </source>
</reference>
<evidence type="ECO:0008006" key="7">
    <source>
        <dbReference type="Google" id="ProtNLM"/>
    </source>
</evidence>
<name>A0ABD3NYI4_9STRA</name>
<feature type="region of interest" description="Disordered" evidence="4">
    <location>
        <begin position="197"/>
        <end position="246"/>
    </location>
</feature>
<proteinExistence type="inferred from homology"/>
<evidence type="ECO:0000256" key="2">
    <source>
        <dbReference type="ARBA" id="ARBA00011022"/>
    </source>
</evidence>
<comment type="similarity">
    <text evidence="2">Belongs to the SLX9 family.</text>
</comment>
<dbReference type="AlphaFoldDB" id="A0ABD3NYI4"/>
<evidence type="ECO:0000256" key="1">
    <source>
        <dbReference type="ARBA" id="ARBA00004604"/>
    </source>
</evidence>
<protein>
    <recommendedName>
        <fullName evidence="7">Ribosome biogenesis protein NOP53</fullName>
    </recommendedName>
</protein>
<evidence type="ECO:0000256" key="4">
    <source>
        <dbReference type="SAM" id="MobiDB-lite"/>
    </source>
</evidence>
<evidence type="ECO:0000313" key="5">
    <source>
        <dbReference type="EMBL" id="KAL3780081.1"/>
    </source>
</evidence>
<sequence length="246" mass="26794">MPKATKVGKFRAASRASSRDVRAAPLTSQQQSPSSSKNTKDADGGISDRLDANAIMNDAAAPRFPKEGDDAPLSRGQRKRLAKRDQYLKRENMVMSSLRLRRLDDQVGKLDGLDAIREALGEAASTQSSVVVAAAAGGGGGGGGGANKALTCNTNRSKRALANSEISHMGLVLRHPAFNEDPFEAIRQHLRNSLTGDAEKLRAESKTRDEEDGVLEAKKKEEKKERLREAKFSKKKRTTMKSRPRR</sequence>
<dbReference type="Proteomes" id="UP001530315">
    <property type="component" value="Unassembled WGS sequence"/>
</dbReference>
<comment type="caution">
    <text evidence="5">The sequence shown here is derived from an EMBL/GenBank/DDBJ whole genome shotgun (WGS) entry which is preliminary data.</text>
</comment>
<feature type="compositionally biased region" description="Basic and acidic residues" evidence="4">
    <location>
        <begin position="197"/>
        <end position="232"/>
    </location>
</feature>
<evidence type="ECO:0000256" key="3">
    <source>
        <dbReference type="ARBA" id="ARBA00023242"/>
    </source>
</evidence>
<dbReference type="EMBL" id="JALLAZ020001131">
    <property type="protein sequence ID" value="KAL3780081.1"/>
    <property type="molecule type" value="Genomic_DNA"/>
</dbReference>
<feature type="compositionally biased region" description="Basic residues" evidence="4">
    <location>
        <begin position="233"/>
        <end position="246"/>
    </location>
</feature>
<evidence type="ECO:0000313" key="6">
    <source>
        <dbReference type="Proteomes" id="UP001530315"/>
    </source>
</evidence>
<dbReference type="InterPro" id="IPR028160">
    <property type="entry name" value="Slx9-like"/>
</dbReference>
<dbReference type="PANTHER" id="PTHR31109:SF2">
    <property type="entry name" value="RIBOSOME BIOGENESIS PROTEIN SLX9 HOMOLOG"/>
    <property type="match status" value="1"/>
</dbReference>